<reference evidence="1 2" key="1">
    <citation type="submission" date="2020-02" db="EMBL/GenBank/DDBJ databases">
        <authorList>
            <person name="Ferguson B K."/>
        </authorList>
    </citation>
    <scope>NUCLEOTIDE SEQUENCE [LARGE SCALE GENOMIC DNA]</scope>
</reference>
<dbReference type="Proteomes" id="UP000479190">
    <property type="component" value="Unassembled WGS sequence"/>
</dbReference>
<dbReference type="AlphaFoldDB" id="A0A6H5J3J2"/>
<dbReference type="EMBL" id="CADCXV010001483">
    <property type="protein sequence ID" value="CAB0044698.1"/>
    <property type="molecule type" value="Genomic_DNA"/>
</dbReference>
<organism evidence="1 2">
    <name type="scientific">Trichogramma brassicae</name>
    <dbReference type="NCBI Taxonomy" id="86971"/>
    <lineage>
        <taxon>Eukaryota</taxon>
        <taxon>Metazoa</taxon>
        <taxon>Ecdysozoa</taxon>
        <taxon>Arthropoda</taxon>
        <taxon>Hexapoda</taxon>
        <taxon>Insecta</taxon>
        <taxon>Pterygota</taxon>
        <taxon>Neoptera</taxon>
        <taxon>Endopterygota</taxon>
        <taxon>Hymenoptera</taxon>
        <taxon>Apocrita</taxon>
        <taxon>Proctotrupomorpha</taxon>
        <taxon>Chalcidoidea</taxon>
        <taxon>Trichogrammatidae</taxon>
        <taxon>Trichogramma</taxon>
    </lineage>
</organism>
<accession>A0A6H5J3J2</accession>
<name>A0A6H5J3J2_9HYME</name>
<evidence type="ECO:0000313" key="2">
    <source>
        <dbReference type="Proteomes" id="UP000479190"/>
    </source>
</evidence>
<protein>
    <submittedName>
        <fullName evidence="1">Uncharacterized protein</fullName>
    </submittedName>
</protein>
<keyword evidence="2" id="KW-1185">Reference proteome</keyword>
<sequence length="1207" mass="137645">ARRRERQLRSCWWRNEATKLHEKIRSWNYSSRVSGRMMSLGRLLYTYAPSMCMRREQQKSSSSHSAVVLRRSMCTHSTAYTNSVQRGDRPSCLFRWICNALPCGGTNCFSPFKLRGSTHYIRVYMYKHREAGTVAEATERDQRLQVQQQQQQHRLRIKHTYRQRAQNSFVCMCSSELIPAAAAAEAVALLLLLPTCLYDSSKNTHTGRRSIHRVLDDDDLRCLALDVDDDDTQWSTRLRHLTNPHSRARGKDAARASQYVRECSRCVCRARLLRAESRSREWRAITTTIRLRRRSHSRRRATLHKTRAFIGVGHHRCFCSCASHFDFALSKCYTHRIYFKKHKQRLRIQHTQRDNRFTEIQLRIKPDNGGRRRQCRRLGTADSICAVRVGYILCTHTNTAATTALKKMISRIRARPRQRRSTAQTSWKILVIGRSMDAVVGALRTDLIRYRLCTMTLCHCACTRYEYPNNFQVNEPCNIARHAMANRKLAYFTKTKRKLAYFTKAKRKVACFKKINCRSRSSESARATRQLCAHFRFYAYAAPYVAELRRARDTYSETLLYTRGAYPAQQRRHGGGSQHHPPLEQKGEAARAKASILTRPSGPQYSSCVYTRAVSWLNFVYTLYTITRRPVIGSHFYLSFVACCSLCRDTRYDIISYVKFNVLSESGVRIVEKFKVFRFFCKEFPSFYLQKFFKKKYAAVLLWLSDSPGDDEERGCSTLRGRGALTASTAADTLLGSLLGSSFTLNTRVLKYTADANQKGIRKSLFYIATRRWIIGEIQLVFRRFESASVSCICTSKARIQTPECVSRRVSRKQGDFTRRNLRTRTQLSGSGRLFREIFHETPVAQGFDKLCVCEHSDVKKITQVYTRESECTRRGALCTTNLCINIIKVNSVQYATNILVVCKTMTVLKDHSLSEIRLRALENIISKLELGFECDCNAIKKELLAKLFNYKLSANDTEMITKITLSFLAHNDDDVQEVTYTECHSLVTSTLVGDYRNSARNSDDAMIDESQVQFITTPNLVTSLCTMLNSLITIGEAEVIPDFLDLLLTLMNKGDLMDVEIAGSSLWALVSNNQRGKVIARSAGFPACLNAAISRLSLQQNENSEKERELKKMLEYILQVIRPRVEGLLQHDDRCAVPRDSANGIASMLTSVAATAAAAAAAAAWRAPNCGSLMPARLLLHSYMCTAVCYSSLIRASAECPPSAYE</sequence>
<feature type="non-terminal residue" evidence="1">
    <location>
        <position position="1"/>
    </location>
</feature>
<dbReference type="OrthoDB" id="428850at2759"/>
<evidence type="ECO:0000313" key="1">
    <source>
        <dbReference type="EMBL" id="CAB0044698.1"/>
    </source>
</evidence>
<gene>
    <name evidence="1" type="ORF">TBRA_LOCUS16286</name>
</gene>
<proteinExistence type="predicted"/>